<gene>
    <name evidence="3" type="ORF">DPX16_9067</name>
</gene>
<dbReference type="PANTHER" id="PTHR33104:SF2">
    <property type="entry name" value="CXC3 LIKE CYSTEINE CLUSTER DOMAIN-CONTAINING PROTEIN"/>
    <property type="match status" value="1"/>
</dbReference>
<name>A0A3N0YJB6_ANAGA</name>
<comment type="caution">
    <text evidence="3">The sequence shown here is derived from an EMBL/GenBank/DDBJ whole genome shotgun (WGS) entry which is preliminary data.</text>
</comment>
<dbReference type="PANTHER" id="PTHR33104">
    <property type="entry name" value="SI:DKEY-29D5.2"/>
    <property type="match status" value="1"/>
</dbReference>
<feature type="domain" description="CxC3 like cysteine cluster" evidence="2">
    <location>
        <begin position="245"/>
        <end position="345"/>
    </location>
</feature>
<keyword evidence="4" id="KW-1185">Reference proteome</keyword>
<organism evidence="3 4">
    <name type="scientific">Anabarilius grahami</name>
    <name type="common">Kanglang fish</name>
    <name type="synonym">Barilius grahami</name>
    <dbReference type="NCBI Taxonomy" id="495550"/>
    <lineage>
        <taxon>Eukaryota</taxon>
        <taxon>Metazoa</taxon>
        <taxon>Chordata</taxon>
        <taxon>Craniata</taxon>
        <taxon>Vertebrata</taxon>
        <taxon>Euteleostomi</taxon>
        <taxon>Actinopterygii</taxon>
        <taxon>Neopterygii</taxon>
        <taxon>Teleostei</taxon>
        <taxon>Ostariophysi</taxon>
        <taxon>Cypriniformes</taxon>
        <taxon>Xenocyprididae</taxon>
        <taxon>Xenocypridinae</taxon>
        <taxon>Xenocypridinae incertae sedis</taxon>
        <taxon>Anabarilius</taxon>
    </lineage>
</organism>
<dbReference type="OrthoDB" id="8941469at2759"/>
<sequence>MSMSDSEIQENLMVLDNLVDHQELKDELQSLDDFLGELQEEEAAAAPAKTPEPRQPSVHWKKRDVHGNIVYARPRSSRDQSKKADHIQNIDPPFNAPDTNCEVAFAPETVECFLQDLQHSLSDSSGDEASPLGTPRDPLLATSDWSTRQSLFSERWSAERPRLVNTAAAKKSVATHICQQCRSSLAVIRCCDCRPRPFFCAECDISMHTRHVLHNRDAMTAGFFQPLPPTTVVVDKALSQCVWLVPVEMPDKICGCSPESLRVSPGKTVAVVTMNGRYDLSMPELFCEACQATWTAAVADLNSSDYWPVTLQFATIYTTDIFFSFEEMKMVAPGLSCQAFLRMLDQRTVRFGRTGKISADSFQKSFFEWEAVRFEVDSICKEEPFICPACAPNMLAVSVDGNQNAARSEEQAIFEGIFIAKDEDVTRFVDHIHSTTKHWERSLWRGVVSSQRDLPKICKVDEKGLELAVCRHGVLLCALNMYRGDIFAYPLYLQEKLASRQVTFFCMDVTCKYGPYLQRVAKSCPELQHLLNMRPFLSVFHAKAHDFKCEVKWSGAYQDGAGLTLGEEVEQCNAFLSRIAVTTKHMSKAGRTDMLTLMAMRWNQQKFRNLAISLTRRYQKTRKAVTKPRVLESPIGSDREPIGRLAATVTTTNDADGLASIEVLVASIKRCSQPLYKDTDGNKGRARIRHKIREEKGILTSVVEKYNRMVPSTESLCMETILSDSVDLRTKRRAFDIIMSVRRLEEELKILVAEMDHHWKSLSTRADTLRELSRMFANSPCGLSEEGLKGLESIILRKQHKVREMKVQARDCYLQVLFGEGNINFLYSASADEYDSDCEMSDDGL</sequence>
<feature type="region of interest" description="Disordered" evidence="1">
    <location>
        <begin position="122"/>
        <end position="141"/>
    </location>
</feature>
<evidence type="ECO:0000259" key="2">
    <source>
        <dbReference type="Pfam" id="PF18804"/>
    </source>
</evidence>
<reference evidence="3 4" key="1">
    <citation type="submission" date="2018-10" db="EMBL/GenBank/DDBJ databases">
        <title>Genome assembly for a Yunnan-Guizhou Plateau 3E fish, Anabarilius grahami (Regan), and its evolutionary and genetic applications.</title>
        <authorList>
            <person name="Jiang W."/>
        </authorList>
    </citation>
    <scope>NUCLEOTIDE SEQUENCE [LARGE SCALE GENOMIC DNA]</scope>
    <source>
        <strain evidence="3">AG-KIZ</strain>
        <tissue evidence="3">Muscle</tissue>
    </source>
</reference>
<dbReference type="Proteomes" id="UP000281406">
    <property type="component" value="Unassembled WGS sequence"/>
</dbReference>
<dbReference type="CDD" id="cd19757">
    <property type="entry name" value="Bbox1"/>
    <property type="match status" value="1"/>
</dbReference>
<evidence type="ECO:0000256" key="1">
    <source>
        <dbReference type="SAM" id="MobiDB-lite"/>
    </source>
</evidence>
<dbReference type="Pfam" id="PF18804">
    <property type="entry name" value="CxC3"/>
    <property type="match status" value="1"/>
</dbReference>
<dbReference type="EMBL" id="RJVU01038599">
    <property type="protein sequence ID" value="ROL46332.1"/>
    <property type="molecule type" value="Genomic_DNA"/>
</dbReference>
<protein>
    <recommendedName>
        <fullName evidence="2">CxC3 like cysteine cluster domain-containing protein</fullName>
    </recommendedName>
</protein>
<dbReference type="InterPro" id="IPR040564">
    <property type="entry name" value="CxC3-like"/>
</dbReference>
<evidence type="ECO:0000313" key="4">
    <source>
        <dbReference type="Proteomes" id="UP000281406"/>
    </source>
</evidence>
<accession>A0A3N0YJB6</accession>
<dbReference type="Pfam" id="PF18758">
    <property type="entry name" value="KDZ"/>
    <property type="match status" value="1"/>
</dbReference>
<evidence type="ECO:0000313" key="3">
    <source>
        <dbReference type="EMBL" id="ROL46332.1"/>
    </source>
</evidence>
<dbReference type="AlphaFoldDB" id="A0A3N0YJB6"/>
<dbReference type="InterPro" id="IPR040521">
    <property type="entry name" value="KDZ"/>
</dbReference>
<proteinExistence type="predicted"/>